<evidence type="ECO:0000313" key="1">
    <source>
        <dbReference type="EMBL" id="KIJ40786.1"/>
    </source>
</evidence>
<name>A0A0C9VS05_SPHS4</name>
<dbReference type="EMBL" id="KN837141">
    <property type="protein sequence ID" value="KIJ40786.1"/>
    <property type="molecule type" value="Genomic_DNA"/>
</dbReference>
<dbReference type="Proteomes" id="UP000054279">
    <property type="component" value="Unassembled WGS sequence"/>
</dbReference>
<keyword evidence="2" id="KW-1185">Reference proteome</keyword>
<protein>
    <submittedName>
        <fullName evidence="1">Unplaced genomic scaffold SPHSTscaffold_66, whole genome shotgun sequence</fullName>
    </submittedName>
</protein>
<dbReference type="OrthoDB" id="6511194at2759"/>
<proteinExistence type="predicted"/>
<gene>
    <name evidence="1" type="ORF">M422DRAFT_173205</name>
</gene>
<reference evidence="1 2" key="1">
    <citation type="submission" date="2014-06" db="EMBL/GenBank/DDBJ databases">
        <title>Evolutionary Origins and Diversification of the Mycorrhizal Mutualists.</title>
        <authorList>
            <consortium name="DOE Joint Genome Institute"/>
            <consortium name="Mycorrhizal Genomics Consortium"/>
            <person name="Kohler A."/>
            <person name="Kuo A."/>
            <person name="Nagy L.G."/>
            <person name="Floudas D."/>
            <person name="Copeland A."/>
            <person name="Barry K.W."/>
            <person name="Cichocki N."/>
            <person name="Veneault-Fourrey C."/>
            <person name="LaButti K."/>
            <person name="Lindquist E.A."/>
            <person name="Lipzen A."/>
            <person name="Lundell T."/>
            <person name="Morin E."/>
            <person name="Murat C."/>
            <person name="Riley R."/>
            <person name="Ohm R."/>
            <person name="Sun H."/>
            <person name="Tunlid A."/>
            <person name="Henrissat B."/>
            <person name="Grigoriev I.V."/>
            <person name="Hibbett D.S."/>
            <person name="Martin F."/>
        </authorList>
    </citation>
    <scope>NUCLEOTIDE SEQUENCE [LARGE SCALE GENOMIC DNA]</scope>
    <source>
        <strain evidence="1 2">SS14</strain>
    </source>
</reference>
<sequence length="101" mass="11326">LFAFDYALSHQKCAVNGLSALKMPKIPKLWAGHDGKTRMRNGVLPNGESQCFYYPDDHPSMPGYFKGMSKILEECGFLEEAKLPPSCEKFKCRDLKASCCC</sequence>
<evidence type="ECO:0000313" key="2">
    <source>
        <dbReference type="Proteomes" id="UP000054279"/>
    </source>
</evidence>
<dbReference type="HOGENOM" id="CLU_2298504_0_0_1"/>
<accession>A0A0C9VS05</accession>
<organism evidence="1 2">
    <name type="scientific">Sphaerobolus stellatus (strain SS14)</name>
    <dbReference type="NCBI Taxonomy" id="990650"/>
    <lineage>
        <taxon>Eukaryota</taxon>
        <taxon>Fungi</taxon>
        <taxon>Dikarya</taxon>
        <taxon>Basidiomycota</taxon>
        <taxon>Agaricomycotina</taxon>
        <taxon>Agaricomycetes</taxon>
        <taxon>Phallomycetidae</taxon>
        <taxon>Geastrales</taxon>
        <taxon>Sphaerobolaceae</taxon>
        <taxon>Sphaerobolus</taxon>
    </lineage>
</organism>
<feature type="non-terminal residue" evidence="1">
    <location>
        <position position="1"/>
    </location>
</feature>
<dbReference type="AlphaFoldDB" id="A0A0C9VS05"/>